<keyword evidence="5" id="KW-0547">Nucleotide-binding</keyword>
<dbReference type="EMBL" id="CALZ01000127">
    <property type="protein sequence ID" value="CCK84253.1"/>
    <property type="molecule type" value="Genomic_DNA"/>
</dbReference>
<dbReference type="GO" id="GO:0005524">
    <property type="term" value="F:ATP binding"/>
    <property type="evidence" value="ECO:0007669"/>
    <property type="project" value="UniProtKB-KW"/>
</dbReference>
<dbReference type="Proteomes" id="UP000009325">
    <property type="component" value="Unassembled WGS sequence"/>
</dbReference>
<comment type="caution">
    <text evidence="12">The sequence shown here is derived from an EMBL/GenBank/DDBJ whole genome shotgun (WGS) entry which is preliminary data.</text>
</comment>
<evidence type="ECO:0000256" key="10">
    <source>
        <dbReference type="ARBA" id="ARBA00049152"/>
    </source>
</evidence>
<organism evidence="12 13">
    <name type="scientific">Lactobacillus equicursoris 66c</name>
    <dbReference type="NCBI Taxonomy" id="872326"/>
    <lineage>
        <taxon>Bacteria</taxon>
        <taxon>Bacillati</taxon>
        <taxon>Bacillota</taxon>
        <taxon>Bacilli</taxon>
        <taxon>Lactobacillales</taxon>
        <taxon>Lactobacillaceae</taxon>
        <taxon>Lactobacillus</taxon>
    </lineage>
</organism>
<name>K0NSV5_9LACO</name>
<dbReference type="UniPathway" id="UPA00655">
    <property type="reaction ID" value="UER00711"/>
</dbReference>
<protein>
    <recommendedName>
        <fullName evidence="2">acetyl-CoA carboxytransferase</fullName>
        <ecNumber evidence="2">2.1.3.15</ecNumber>
    </recommendedName>
</protein>
<dbReference type="GO" id="GO:0006633">
    <property type="term" value="P:fatty acid biosynthetic process"/>
    <property type="evidence" value="ECO:0007669"/>
    <property type="project" value="UniProtKB-KW"/>
</dbReference>
<dbReference type="GO" id="GO:0003989">
    <property type="term" value="F:acetyl-CoA carboxylase activity"/>
    <property type="evidence" value="ECO:0007669"/>
    <property type="project" value="InterPro"/>
</dbReference>
<dbReference type="AlphaFoldDB" id="K0NSV5"/>
<dbReference type="Gene3D" id="3.90.226.10">
    <property type="entry name" value="2-enoyl-CoA Hydratase, Chain A, domain 1"/>
    <property type="match status" value="1"/>
</dbReference>
<dbReference type="EC" id="2.1.3.15" evidence="2"/>
<keyword evidence="3" id="KW-0444">Lipid biosynthesis</keyword>
<dbReference type="SUPFAM" id="SSF52096">
    <property type="entry name" value="ClpP/crotonase"/>
    <property type="match status" value="1"/>
</dbReference>
<dbReference type="NCBIfam" id="NF041504">
    <property type="entry name" value="AccA_sub"/>
    <property type="match status" value="1"/>
</dbReference>
<dbReference type="PRINTS" id="PR01069">
    <property type="entry name" value="ACCCTRFRASEA"/>
</dbReference>
<evidence type="ECO:0000313" key="13">
    <source>
        <dbReference type="Proteomes" id="UP000009325"/>
    </source>
</evidence>
<dbReference type="PANTHER" id="PTHR42853:SF3">
    <property type="entry name" value="ACETYL-COENZYME A CARBOXYLASE CARBOXYL TRANSFERASE SUBUNIT ALPHA, CHLOROPLASTIC"/>
    <property type="match status" value="1"/>
</dbReference>
<evidence type="ECO:0000256" key="2">
    <source>
        <dbReference type="ARBA" id="ARBA00011883"/>
    </source>
</evidence>
<evidence type="ECO:0000256" key="5">
    <source>
        <dbReference type="ARBA" id="ARBA00022741"/>
    </source>
</evidence>
<dbReference type="PANTHER" id="PTHR42853">
    <property type="entry name" value="ACETYL-COENZYME A CARBOXYLASE CARBOXYL TRANSFERASE SUBUNIT ALPHA"/>
    <property type="match status" value="1"/>
</dbReference>
<dbReference type="Pfam" id="PF03255">
    <property type="entry name" value="ACCA"/>
    <property type="match status" value="1"/>
</dbReference>
<dbReference type="GO" id="GO:0016743">
    <property type="term" value="F:carboxyl- or carbamoyltransferase activity"/>
    <property type="evidence" value="ECO:0007669"/>
    <property type="project" value="InterPro"/>
</dbReference>
<evidence type="ECO:0000256" key="3">
    <source>
        <dbReference type="ARBA" id="ARBA00022516"/>
    </source>
</evidence>
<keyword evidence="4" id="KW-0808">Transferase</keyword>
<dbReference type="GO" id="GO:2001295">
    <property type="term" value="P:malonyl-CoA biosynthetic process"/>
    <property type="evidence" value="ECO:0007669"/>
    <property type="project" value="UniProtKB-UniPathway"/>
</dbReference>
<keyword evidence="9" id="KW-0275">Fatty acid biosynthesis</keyword>
<sequence>MEVAMNQAIETVRAARSSNKITDQEIREYLFPDFFELHGDGAYGDDPAIVGGIATFHGKPVTAIMTSRGKNLEERMKKHFGQPSPSGYRKALRLAKQAAHFGRPVLLFVDTAGAYPGKKAERYGQGQAIARNLLELGQLPTPIITVIYGEGGSGGALALACGDEVFMLKHSMYSVLSPEGFASILWKDAGRSAEAAELLGLTPDKLLEDGVVEGVIPFAQDKQAQCREIDQVLSQEIKKLQALSSEELLARRHERFRKF</sequence>
<reference evidence="12 13" key="1">
    <citation type="submission" date="2012-08" db="EMBL/GenBank/DDBJ databases">
        <title>Draft Genome Sequences of Lactobacillus equicursoris CIP 110162T, isolated from thoroughbred racehorse feces and Lactobacillus sp. CRBIP 24.137 isolated from urine of human.</title>
        <authorList>
            <person name="Cousin S."/>
            <person name="Loux V."/>
            <person name="Ma L."/>
            <person name="Creno S."/>
            <person name="Clermont D."/>
            <person name="Bizet C."/>
            <person name="Bouchier C."/>
        </authorList>
    </citation>
    <scope>NUCLEOTIDE SEQUENCE [LARGE SCALE GENOMIC DNA]</scope>
    <source>
        <strain evidence="12 13">66c</strain>
    </source>
</reference>
<keyword evidence="12" id="KW-0436">Ligase</keyword>
<evidence type="ECO:0000256" key="4">
    <source>
        <dbReference type="ARBA" id="ARBA00022679"/>
    </source>
</evidence>
<comment type="catalytic activity">
    <reaction evidence="10">
        <text>N(6)-carboxybiotinyl-L-lysyl-[protein] + acetyl-CoA = N(6)-biotinyl-L-lysyl-[protein] + malonyl-CoA</text>
        <dbReference type="Rhea" id="RHEA:54728"/>
        <dbReference type="Rhea" id="RHEA-COMP:10505"/>
        <dbReference type="Rhea" id="RHEA-COMP:10506"/>
        <dbReference type="ChEBI" id="CHEBI:57288"/>
        <dbReference type="ChEBI" id="CHEBI:57384"/>
        <dbReference type="ChEBI" id="CHEBI:83144"/>
        <dbReference type="ChEBI" id="CHEBI:83145"/>
        <dbReference type="EC" id="2.1.3.15"/>
    </reaction>
</comment>
<comment type="pathway">
    <text evidence="1">Lipid metabolism; malonyl-CoA biosynthesis; malonyl-CoA from acetyl-CoA: step 1/1.</text>
</comment>
<keyword evidence="7" id="KW-0067">ATP-binding</keyword>
<dbReference type="GO" id="GO:0009317">
    <property type="term" value="C:acetyl-CoA carboxylase complex"/>
    <property type="evidence" value="ECO:0007669"/>
    <property type="project" value="InterPro"/>
</dbReference>
<evidence type="ECO:0000313" key="12">
    <source>
        <dbReference type="EMBL" id="CCK84253.1"/>
    </source>
</evidence>
<dbReference type="InterPro" id="IPR001095">
    <property type="entry name" value="Acetyl_CoA_COase_a_su"/>
</dbReference>
<keyword evidence="6" id="KW-0276">Fatty acid metabolism</keyword>
<evidence type="ECO:0000256" key="6">
    <source>
        <dbReference type="ARBA" id="ARBA00022832"/>
    </source>
</evidence>
<evidence type="ECO:0000256" key="9">
    <source>
        <dbReference type="ARBA" id="ARBA00023160"/>
    </source>
</evidence>
<accession>K0NSV5</accession>
<feature type="domain" description="CoA carboxyltransferase C-terminal" evidence="11">
    <location>
        <begin position="1"/>
        <end position="239"/>
    </location>
</feature>
<evidence type="ECO:0000256" key="8">
    <source>
        <dbReference type="ARBA" id="ARBA00023098"/>
    </source>
</evidence>
<evidence type="ECO:0000256" key="1">
    <source>
        <dbReference type="ARBA" id="ARBA00004956"/>
    </source>
</evidence>
<dbReference type="PROSITE" id="PS50989">
    <property type="entry name" value="COA_CT_CTER"/>
    <property type="match status" value="1"/>
</dbReference>
<gene>
    <name evidence="12" type="ORF">BN146_08460</name>
</gene>
<keyword evidence="8" id="KW-0443">Lipid metabolism</keyword>
<evidence type="ECO:0000259" key="11">
    <source>
        <dbReference type="PROSITE" id="PS50989"/>
    </source>
</evidence>
<dbReference type="InterPro" id="IPR029045">
    <property type="entry name" value="ClpP/crotonase-like_dom_sf"/>
</dbReference>
<evidence type="ECO:0000256" key="7">
    <source>
        <dbReference type="ARBA" id="ARBA00022840"/>
    </source>
</evidence>
<proteinExistence type="predicted"/>
<dbReference type="InterPro" id="IPR011763">
    <property type="entry name" value="COA_CT_C"/>
</dbReference>